<feature type="compositionally biased region" description="Acidic residues" evidence="1">
    <location>
        <begin position="317"/>
        <end position="326"/>
    </location>
</feature>
<dbReference type="InterPro" id="IPR019194">
    <property type="entry name" value="Tscrpt_elong_fac_Eaf_N"/>
</dbReference>
<feature type="compositionally biased region" description="Acidic residues" evidence="1">
    <location>
        <begin position="398"/>
        <end position="420"/>
    </location>
</feature>
<feature type="compositionally biased region" description="Basic and acidic residues" evidence="1">
    <location>
        <begin position="479"/>
        <end position="495"/>
    </location>
</feature>
<dbReference type="Proteomes" id="UP001316803">
    <property type="component" value="Unassembled WGS sequence"/>
</dbReference>
<feature type="compositionally biased region" description="Acidic residues" evidence="1">
    <location>
        <begin position="269"/>
        <end position="280"/>
    </location>
</feature>
<dbReference type="EMBL" id="JAKLMC020000018">
    <property type="protein sequence ID" value="KAK5951851.1"/>
    <property type="molecule type" value="Genomic_DNA"/>
</dbReference>
<feature type="compositionally biased region" description="Gly residues" evidence="1">
    <location>
        <begin position="497"/>
        <end position="510"/>
    </location>
</feature>
<feature type="region of interest" description="Disordered" evidence="1">
    <location>
        <begin position="120"/>
        <end position="521"/>
    </location>
</feature>
<evidence type="ECO:0000259" key="2">
    <source>
        <dbReference type="Pfam" id="PF09816"/>
    </source>
</evidence>
<evidence type="ECO:0000256" key="1">
    <source>
        <dbReference type="SAM" id="MobiDB-lite"/>
    </source>
</evidence>
<feature type="domain" description="Transcription elongation factor Eaf N-terminal" evidence="2">
    <location>
        <begin position="10"/>
        <end position="107"/>
    </location>
</feature>
<protein>
    <recommendedName>
        <fullName evidence="2">Transcription elongation factor Eaf N-terminal domain-containing protein</fullName>
    </recommendedName>
</protein>
<feature type="compositionally biased region" description="Basic and acidic residues" evidence="1">
    <location>
        <begin position="160"/>
        <end position="173"/>
    </location>
</feature>
<reference evidence="3 4" key="1">
    <citation type="submission" date="2022-12" db="EMBL/GenBank/DDBJ databases">
        <title>Genomic features and morphological characterization of a novel Knufia sp. strain isolated from spacecraft assembly facility.</title>
        <authorList>
            <person name="Teixeira M."/>
            <person name="Chander A.M."/>
            <person name="Stajich J.E."/>
            <person name="Venkateswaran K."/>
        </authorList>
    </citation>
    <scope>NUCLEOTIDE SEQUENCE [LARGE SCALE GENOMIC DNA]</scope>
    <source>
        <strain evidence="3 4">FJI-L2-BK-P2</strain>
    </source>
</reference>
<feature type="compositionally biased region" description="Acidic residues" evidence="1">
    <location>
        <begin position="511"/>
        <end position="521"/>
    </location>
</feature>
<keyword evidence="4" id="KW-1185">Reference proteome</keyword>
<sequence length="521" mass="56757">MVDIHQPGEHRIILGDSLKDGANSSSRMSIKYNWTPKEGLNNSSGTIKGTKDDLTLSYQHNESKYDYEGWLSEQPEDTPQLALFYDKEQSAYVLEKLTASLNVNIKSGTGLSSDYIKRHAQLPKSQSESEANGNRNDSNDLFDDGEDETPDPSNPFDYRNFLDEAKEAAEKQSSRTPLPGGRTPMSGLSSPLPAGGHLSSNTPSFGPIEIKSGSKNMPPETTDRRRRKAANATTTSTKPTSSRKAQTTTRPKPTTKTKQPQALLQEMILDSDPDSSDDASADMSDRPSPASAKKPTETKTHHRNISAQSPRIIVDNDASDDCDLEIDTGSPPPETRKRNYKIDPSAFRSGTGTPQLGRTAQRSGYDQRPVSRGSNVDVDVEMRDADEDDADKYKYLESDDEEPDHNGDVDELILDDGDGDGDTKPRSPTPPPVQAPKPKRRQSSALKSRRPKAPSPPPLQASNSMEDDDGGLAAELEAALEREQAEQEMRMREEEGGVGLGIGVGGGGGGQDEEEDISEEE</sequence>
<organism evidence="3 4">
    <name type="scientific">Knufia fluminis</name>
    <dbReference type="NCBI Taxonomy" id="191047"/>
    <lineage>
        <taxon>Eukaryota</taxon>
        <taxon>Fungi</taxon>
        <taxon>Dikarya</taxon>
        <taxon>Ascomycota</taxon>
        <taxon>Pezizomycotina</taxon>
        <taxon>Eurotiomycetes</taxon>
        <taxon>Chaetothyriomycetidae</taxon>
        <taxon>Chaetothyriales</taxon>
        <taxon>Trichomeriaceae</taxon>
        <taxon>Knufia</taxon>
    </lineage>
</organism>
<feature type="compositionally biased region" description="Polar residues" evidence="1">
    <location>
        <begin position="348"/>
        <end position="364"/>
    </location>
</feature>
<feature type="compositionally biased region" description="Acidic residues" evidence="1">
    <location>
        <begin position="140"/>
        <end position="150"/>
    </location>
</feature>
<dbReference type="AlphaFoldDB" id="A0AAN8F5L4"/>
<proteinExistence type="predicted"/>
<evidence type="ECO:0000313" key="4">
    <source>
        <dbReference type="Proteomes" id="UP001316803"/>
    </source>
</evidence>
<gene>
    <name evidence="3" type="ORF">OHC33_007143</name>
</gene>
<feature type="compositionally biased region" description="Low complexity" evidence="1">
    <location>
        <begin position="230"/>
        <end position="261"/>
    </location>
</feature>
<feature type="compositionally biased region" description="Polar residues" evidence="1">
    <location>
        <begin position="123"/>
        <end position="136"/>
    </location>
</feature>
<evidence type="ECO:0000313" key="3">
    <source>
        <dbReference type="EMBL" id="KAK5951851.1"/>
    </source>
</evidence>
<comment type="caution">
    <text evidence="3">The sequence shown here is derived from an EMBL/GenBank/DDBJ whole genome shotgun (WGS) entry which is preliminary data.</text>
</comment>
<feature type="compositionally biased region" description="Basic residues" evidence="1">
    <location>
        <begin position="437"/>
        <end position="452"/>
    </location>
</feature>
<dbReference type="Pfam" id="PF09816">
    <property type="entry name" value="EAF"/>
    <property type="match status" value="1"/>
</dbReference>
<accession>A0AAN8F5L4</accession>
<name>A0AAN8F5L4_9EURO</name>